<evidence type="ECO:0000313" key="2">
    <source>
        <dbReference type="Proteomes" id="UP000055019"/>
    </source>
</evidence>
<accession>A0A158K068</accession>
<dbReference type="AntiFam" id="ANF00178">
    <property type="entry name" value="Shadow ORF (opposite dhbF)"/>
</dbReference>
<protein>
    <recommendedName>
        <fullName evidence="3">Transposase</fullName>
    </recommendedName>
</protein>
<reference evidence="1" key="1">
    <citation type="submission" date="2016-01" db="EMBL/GenBank/DDBJ databases">
        <authorList>
            <person name="Peeters C."/>
        </authorList>
    </citation>
    <scope>NUCLEOTIDE SEQUENCE [LARGE SCALE GENOMIC DNA]</scope>
    <source>
        <strain evidence="1">LMG 29317</strain>
    </source>
</reference>
<gene>
    <name evidence="1" type="ORF">AWB74_04554</name>
</gene>
<dbReference type="AlphaFoldDB" id="A0A158K068"/>
<dbReference type="Proteomes" id="UP000055019">
    <property type="component" value="Unassembled WGS sequence"/>
</dbReference>
<keyword evidence="2" id="KW-1185">Reference proteome</keyword>
<sequence length="97" mass="11565">MMRQPIGTRIELRIRERLIFEDQRDGIGCTLSLLLEQLMNAQIVRIGRSRIVPRAHQQVARLVRQYVESIHWRLRCVFERLRKARKRLLHIAAQLLG</sequence>
<dbReference type="EMBL" id="FCOM02000021">
    <property type="protein sequence ID" value="SAL73840.1"/>
    <property type="molecule type" value="Genomic_DNA"/>
</dbReference>
<evidence type="ECO:0008006" key="3">
    <source>
        <dbReference type="Google" id="ProtNLM"/>
    </source>
</evidence>
<comment type="caution">
    <text evidence="1">The sequence shown here is derived from an EMBL/GenBank/DDBJ whole genome shotgun (WGS) entry which is preliminary data.</text>
</comment>
<organism evidence="1 2">
    <name type="scientific">Caballeronia arvi</name>
    <dbReference type="NCBI Taxonomy" id="1777135"/>
    <lineage>
        <taxon>Bacteria</taxon>
        <taxon>Pseudomonadati</taxon>
        <taxon>Pseudomonadota</taxon>
        <taxon>Betaproteobacteria</taxon>
        <taxon>Burkholderiales</taxon>
        <taxon>Burkholderiaceae</taxon>
        <taxon>Caballeronia</taxon>
    </lineage>
</organism>
<name>A0A158K068_9BURK</name>
<evidence type="ECO:0000313" key="1">
    <source>
        <dbReference type="EMBL" id="SAL73840.1"/>
    </source>
</evidence>
<proteinExistence type="predicted"/>